<reference evidence="1 2" key="1">
    <citation type="journal article" date="2012" name="J. Bacteriol.">
        <title>Genome Sequence of Nitratireductor pacificus Type Strain pht-3B.</title>
        <authorList>
            <person name="Lai Q."/>
            <person name="Li G."/>
            <person name="Shao Z."/>
        </authorList>
    </citation>
    <scope>NUCLEOTIDE SEQUENCE [LARGE SCALE GENOMIC DNA]</scope>
    <source>
        <strain evidence="2">pht-3B</strain>
    </source>
</reference>
<evidence type="ECO:0000313" key="2">
    <source>
        <dbReference type="Proteomes" id="UP000006786"/>
    </source>
</evidence>
<proteinExistence type="predicted"/>
<dbReference type="GO" id="GO:0004519">
    <property type="term" value="F:endonuclease activity"/>
    <property type="evidence" value="ECO:0007669"/>
    <property type="project" value="UniProtKB-KW"/>
</dbReference>
<keyword evidence="1" id="KW-0378">Hydrolase</keyword>
<organism evidence="1 2">
    <name type="scientific">Nitratireductor pacificus pht-3B</name>
    <dbReference type="NCBI Taxonomy" id="391937"/>
    <lineage>
        <taxon>Bacteria</taxon>
        <taxon>Pseudomonadati</taxon>
        <taxon>Pseudomonadota</taxon>
        <taxon>Alphaproteobacteria</taxon>
        <taxon>Hyphomicrobiales</taxon>
        <taxon>Phyllobacteriaceae</taxon>
        <taxon>Nitratireductor</taxon>
    </lineage>
</organism>
<keyword evidence="1" id="KW-0540">Nuclease</keyword>
<feature type="non-terminal residue" evidence="1">
    <location>
        <position position="70"/>
    </location>
</feature>
<sequence>MLKQPDGQRPTVETLRELLVYDPETGILTWKVRPRRHFKTDGAWKGWNARYAGKLAGTPNSSVSIGSEWG</sequence>
<dbReference type="EMBL" id="AMRM01000036">
    <property type="protein sequence ID" value="EKF16891.1"/>
    <property type="molecule type" value="Genomic_DNA"/>
</dbReference>
<dbReference type="STRING" id="391937.NA2_20684"/>
<accession>K2M4C1</accession>
<protein>
    <submittedName>
        <fullName evidence="1">HNH endonuclease</fullName>
    </submittedName>
</protein>
<keyword evidence="2" id="KW-1185">Reference proteome</keyword>
<gene>
    <name evidence="1" type="ORF">NA2_20684</name>
</gene>
<dbReference type="AlphaFoldDB" id="K2M4C1"/>
<name>K2M4C1_9HYPH</name>
<dbReference type="Proteomes" id="UP000006786">
    <property type="component" value="Unassembled WGS sequence"/>
</dbReference>
<comment type="caution">
    <text evidence="1">The sequence shown here is derived from an EMBL/GenBank/DDBJ whole genome shotgun (WGS) entry which is preliminary data.</text>
</comment>
<evidence type="ECO:0000313" key="1">
    <source>
        <dbReference type="EMBL" id="EKF16891.1"/>
    </source>
</evidence>
<keyword evidence="1" id="KW-0255">Endonuclease</keyword>